<dbReference type="Pfam" id="PF04909">
    <property type="entry name" value="Amidohydro_2"/>
    <property type="match status" value="1"/>
</dbReference>
<evidence type="ECO:0000313" key="4">
    <source>
        <dbReference type="Proteomes" id="UP000585272"/>
    </source>
</evidence>
<protein>
    <submittedName>
        <fullName evidence="3">Putative TIM-barrel fold metal-dependent hydrolase</fullName>
    </submittedName>
</protein>
<dbReference type="Proteomes" id="UP000585272">
    <property type="component" value="Unassembled WGS sequence"/>
</dbReference>
<comment type="caution">
    <text evidence="3">The sequence shown here is derived from an EMBL/GenBank/DDBJ whole genome shotgun (WGS) entry which is preliminary data.</text>
</comment>
<dbReference type="PANTHER" id="PTHR43569:SF1">
    <property type="entry name" value="BLL3371 PROTEIN"/>
    <property type="match status" value="1"/>
</dbReference>
<comment type="similarity">
    <text evidence="1">Belongs to the metallo-dependent hydrolases superfamily.</text>
</comment>
<gene>
    <name evidence="3" type="ORF">BDZ31_000067</name>
</gene>
<sequence length="296" mass="32960">MTRADRPPFTDTHVHFFDMTHPRLRFDWLPPGGDPAETAVLGEYGAVRSERYWADDYVGETRLHDVARVIHVQCAIGSEDPAEETRWLQAFHDRLGIPHAAIGYADLADPEVGALLERHRAYPIFRGIRDLREDDYLTDPQWEQGFALLGEHGLVCCDAPALEQAGAAAAIAARHPGVTYCVDHALMPLRRDAAYFAQWRDGLRTLAQVPSTVVKISGLGQVDHRWTVDSLRPWVLACVEEFGVERAFFGSNWPVDRLYSGFGDLLDAYAEIVADFTPGERAALFGGTANRVFGIS</sequence>
<keyword evidence="4" id="KW-1185">Reference proteome</keyword>
<dbReference type="AlphaFoldDB" id="A0A840I8L6"/>
<dbReference type="SUPFAM" id="SSF51556">
    <property type="entry name" value="Metallo-dependent hydrolases"/>
    <property type="match status" value="1"/>
</dbReference>
<dbReference type="RefSeq" id="WP_183337877.1">
    <property type="nucleotide sequence ID" value="NZ_JACHNU010000001.1"/>
</dbReference>
<dbReference type="EMBL" id="JACHNU010000001">
    <property type="protein sequence ID" value="MBB4660494.1"/>
    <property type="molecule type" value="Genomic_DNA"/>
</dbReference>
<keyword evidence="3" id="KW-0378">Hydrolase</keyword>
<feature type="domain" description="Amidohydrolase-related" evidence="2">
    <location>
        <begin position="11"/>
        <end position="295"/>
    </location>
</feature>
<evidence type="ECO:0000256" key="1">
    <source>
        <dbReference type="ARBA" id="ARBA00038310"/>
    </source>
</evidence>
<proteinExistence type="inferred from homology"/>
<reference evidence="3 4" key="1">
    <citation type="submission" date="2020-08" db="EMBL/GenBank/DDBJ databases">
        <title>Genomic Encyclopedia of Archaeal and Bacterial Type Strains, Phase II (KMG-II): from individual species to whole genera.</title>
        <authorList>
            <person name="Goeker M."/>
        </authorList>
    </citation>
    <scope>NUCLEOTIDE SEQUENCE [LARGE SCALE GENOMIC DNA]</scope>
    <source>
        <strain evidence="3 4">DSM 23288</strain>
    </source>
</reference>
<dbReference type="InterPro" id="IPR052350">
    <property type="entry name" value="Metallo-dep_Lactonases"/>
</dbReference>
<evidence type="ECO:0000259" key="2">
    <source>
        <dbReference type="Pfam" id="PF04909"/>
    </source>
</evidence>
<organism evidence="3 4">
    <name type="scientific">Conexibacter arvalis</name>
    <dbReference type="NCBI Taxonomy" id="912552"/>
    <lineage>
        <taxon>Bacteria</taxon>
        <taxon>Bacillati</taxon>
        <taxon>Actinomycetota</taxon>
        <taxon>Thermoleophilia</taxon>
        <taxon>Solirubrobacterales</taxon>
        <taxon>Conexibacteraceae</taxon>
        <taxon>Conexibacter</taxon>
    </lineage>
</organism>
<dbReference type="PANTHER" id="PTHR43569">
    <property type="entry name" value="AMIDOHYDROLASE"/>
    <property type="match status" value="1"/>
</dbReference>
<dbReference type="GO" id="GO:0016787">
    <property type="term" value="F:hydrolase activity"/>
    <property type="evidence" value="ECO:0007669"/>
    <property type="project" value="UniProtKB-KW"/>
</dbReference>
<evidence type="ECO:0000313" key="3">
    <source>
        <dbReference type="EMBL" id="MBB4660494.1"/>
    </source>
</evidence>
<dbReference type="InterPro" id="IPR006680">
    <property type="entry name" value="Amidohydro-rel"/>
</dbReference>
<accession>A0A840I8L6</accession>
<dbReference type="Gene3D" id="3.20.20.140">
    <property type="entry name" value="Metal-dependent hydrolases"/>
    <property type="match status" value="1"/>
</dbReference>
<dbReference type="InterPro" id="IPR032466">
    <property type="entry name" value="Metal_Hydrolase"/>
</dbReference>
<name>A0A840I8L6_9ACTN</name>